<keyword evidence="1" id="KW-0812">Transmembrane</keyword>
<evidence type="ECO:0000313" key="2">
    <source>
        <dbReference type="EMBL" id="GAA3173543.1"/>
    </source>
</evidence>
<organism evidence="2 3">
    <name type="scientific">Blastococcus jejuensis</name>
    <dbReference type="NCBI Taxonomy" id="351224"/>
    <lineage>
        <taxon>Bacteria</taxon>
        <taxon>Bacillati</taxon>
        <taxon>Actinomycetota</taxon>
        <taxon>Actinomycetes</taxon>
        <taxon>Geodermatophilales</taxon>
        <taxon>Geodermatophilaceae</taxon>
        <taxon>Blastococcus</taxon>
    </lineage>
</organism>
<keyword evidence="3" id="KW-1185">Reference proteome</keyword>
<reference evidence="3" key="1">
    <citation type="journal article" date="2019" name="Int. J. Syst. Evol. Microbiol.">
        <title>The Global Catalogue of Microorganisms (GCM) 10K type strain sequencing project: providing services to taxonomists for standard genome sequencing and annotation.</title>
        <authorList>
            <consortium name="The Broad Institute Genomics Platform"/>
            <consortium name="The Broad Institute Genome Sequencing Center for Infectious Disease"/>
            <person name="Wu L."/>
            <person name="Ma J."/>
        </authorList>
    </citation>
    <scope>NUCLEOTIDE SEQUENCE [LARGE SCALE GENOMIC DNA]</scope>
    <source>
        <strain evidence="3">JCM 15614</strain>
    </source>
</reference>
<accession>A0ABP6PB86</accession>
<feature type="transmembrane region" description="Helical" evidence="1">
    <location>
        <begin position="6"/>
        <end position="24"/>
    </location>
</feature>
<dbReference type="EMBL" id="BAAAVV010000006">
    <property type="protein sequence ID" value="GAA3173543.1"/>
    <property type="molecule type" value="Genomic_DNA"/>
</dbReference>
<keyword evidence="1" id="KW-0472">Membrane</keyword>
<gene>
    <name evidence="2" type="ORF">GCM10010531_28880</name>
</gene>
<keyword evidence="1" id="KW-1133">Transmembrane helix</keyword>
<proteinExistence type="predicted"/>
<evidence type="ECO:0000256" key="1">
    <source>
        <dbReference type="SAM" id="Phobius"/>
    </source>
</evidence>
<sequence length="54" mass="5936">MILPLMLLIVALAVASLVTLVRWLSTGTDGRSRPVDPTYVQHPELYGRARMGLS</sequence>
<dbReference type="Proteomes" id="UP001499924">
    <property type="component" value="Unassembled WGS sequence"/>
</dbReference>
<evidence type="ECO:0000313" key="3">
    <source>
        <dbReference type="Proteomes" id="UP001499924"/>
    </source>
</evidence>
<dbReference type="RefSeq" id="WP_344689635.1">
    <property type="nucleotide sequence ID" value="NZ_BAAAVV010000006.1"/>
</dbReference>
<protein>
    <submittedName>
        <fullName evidence="2">Uncharacterized protein</fullName>
    </submittedName>
</protein>
<comment type="caution">
    <text evidence="2">The sequence shown here is derived from an EMBL/GenBank/DDBJ whole genome shotgun (WGS) entry which is preliminary data.</text>
</comment>
<name>A0ABP6PB86_9ACTN</name>